<dbReference type="CDD" id="cd07976">
    <property type="entry name" value="TFIIA_alpha_beta_like"/>
    <property type="match status" value="1"/>
</dbReference>
<feature type="region of interest" description="Disordered" evidence="5">
    <location>
        <begin position="160"/>
        <end position="249"/>
    </location>
</feature>
<name>A0A2H1FJQ4_ZYMTR</name>
<feature type="region of interest" description="Disordered" evidence="5">
    <location>
        <begin position="44"/>
        <end position="132"/>
    </location>
</feature>
<feature type="compositionally biased region" description="Low complexity" evidence="5">
    <location>
        <begin position="160"/>
        <end position="209"/>
    </location>
</feature>
<dbReference type="InterPro" id="IPR004855">
    <property type="entry name" value="TFIIA_asu/bsu"/>
</dbReference>
<keyword evidence="3" id="KW-0804">Transcription</keyword>
<sequence length="423" mass="46443">MTNALVGDVYEKIINDVVQTSTTDFEESGVSSATLQELQQEWQAKLSQRGVAQMPWDPKPQPPPVPQQQPVNQQPLPPSNNGVSQQSYQQYGGHPAHPSNGGSRIKAEPGTEQQYNGLPNGGYPPNPADTQGGLARAQHLVQQQYGNAASASLNAMQQRGGLALPGQPKPPQGLQLPAGTPQAAQQQFQQQQQAAMARQQQQLHQQQAQPRIKVEGDGAGQQQNNYNHQQQQQQQQQQQPRPSYGQTDGADDALEEWRAQLAARRAVSAEQTQEADRMMHEYVMRVSDNLENGLMVTLEEQPSHPKNKKRRGASNKSTNTITPSSSTAIPSIPQLDGAEDEENKLDIKDEDDADAINSDLDDSDEDAGGPMGDDDDDLGDSILCTYDKVQRVKNKWKCTLKDGVMSVGGKEWVFHKGMGEFEW</sequence>
<dbReference type="Gene3D" id="2.30.18.10">
    <property type="entry name" value="Transcription factor IIA (TFIIA), beta-barrel domain"/>
    <property type="match status" value="1"/>
</dbReference>
<dbReference type="SUPFAM" id="SSF50784">
    <property type="entry name" value="Transcription factor IIA (TFIIA), beta-barrel domain"/>
    <property type="match status" value="1"/>
</dbReference>
<gene>
    <name evidence="6" type="ORF">ZT1E4_G325</name>
</gene>
<dbReference type="SMART" id="SM01371">
    <property type="entry name" value="TFIIA"/>
    <property type="match status" value="1"/>
</dbReference>
<feature type="compositionally biased region" description="Low complexity" evidence="5">
    <location>
        <begin position="221"/>
        <end position="239"/>
    </location>
</feature>
<evidence type="ECO:0000256" key="4">
    <source>
        <dbReference type="ARBA" id="ARBA00023242"/>
    </source>
</evidence>
<evidence type="ECO:0000256" key="5">
    <source>
        <dbReference type="SAM" id="MobiDB-lite"/>
    </source>
</evidence>
<dbReference type="InterPro" id="IPR009088">
    <property type="entry name" value="TFIIA_b-brl"/>
</dbReference>
<dbReference type="GO" id="GO:0006367">
    <property type="term" value="P:transcription initiation at RNA polymerase II promoter"/>
    <property type="evidence" value="ECO:0007669"/>
    <property type="project" value="InterPro"/>
</dbReference>
<proteinExistence type="inferred from homology"/>
<feature type="compositionally biased region" description="Low complexity" evidence="5">
    <location>
        <begin position="314"/>
        <end position="333"/>
    </location>
</feature>
<dbReference type="AlphaFoldDB" id="A0A2H1FJQ4"/>
<dbReference type="PANTHER" id="PTHR12694:SF8">
    <property type="entry name" value="TRANSCRIPTION INITIATION FACTOR IIA SUBUNIT 1"/>
    <property type="match status" value="1"/>
</dbReference>
<protein>
    <recommendedName>
        <fullName evidence="8">Transcription factor IIA, alpha/beta subunit</fullName>
    </recommendedName>
</protein>
<comment type="similarity">
    <text evidence="2">Belongs to the TFIIA subunit 1 family.</text>
</comment>
<reference evidence="7" key="1">
    <citation type="submission" date="2017-05" db="EMBL/GenBank/DDBJ databases">
        <authorList>
            <person name="Song R."/>
            <person name="Chenine A.L."/>
            <person name="Ruprecht R.M."/>
        </authorList>
    </citation>
    <scope>NUCLEOTIDE SEQUENCE [LARGE SCALE GENOMIC DNA]</scope>
</reference>
<feature type="compositionally biased region" description="Acidic residues" evidence="5">
    <location>
        <begin position="337"/>
        <end position="378"/>
    </location>
</feature>
<evidence type="ECO:0000256" key="1">
    <source>
        <dbReference type="ARBA" id="ARBA00004123"/>
    </source>
</evidence>
<evidence type="ECO:0000256" key="3">
    <source>
        <dbReference type="ARBA" id="ARBA00023163"/>
    </source>
</evidence>
<dbReference type="SUPFAM" id="SSF47396">
    <property type="entry name" value="Transcription factor IIA (TFIIA), alpha-helical domain"/>
    <property type="match status" value="1"/>
</dbReference>
<evidence type="ECO:0000313" key="6">
    <source>
        <dbReference type="EMBL" id="SMR41547.1"/>
    </source>
</evidence>
<organism evidence="6 7">
    <name type="scientific">Zymoseptoria tritici ST99CH_1E4</name>
    <dbReference type="NCBI Taxonomy" id="1276532"/>
    <lineage>
        <taxon>Eukaryota</taxon>
        <taxon>Fungi</taxon>
        <taxon>Dikarya</taxon>
        <taxon>Ascomycota</taxon>
        <taxon>Pezizomycotina</taxon>
        <taxon>Dothideomycetes</taxon>
        <taxon>Dothideomycetidae</taxon>
        <taxon>Mycosphaerellales</taxon>
        <taxon>Mycosphaerellaceae</taxon>
        <taxon>Zymoseptoria</taxon>
    </lineage>
</organism>
<dbReference type="Proteomes" id="UP000245764">
    <property type="component" value="Chromosome 1"/>
</dbReference>
<feature type="compositionally biased region" description="Low complexity" evidence="5">
    <location>
        <begin position="84"/>
        <end position="93"/>
    </location>
</feature>
<comment type="subcellular location">
    <subcellularLocation>
        <location evidence="1">Nucleus</location>
    </subcellularLocation>
</comment>
<evidence type="ECO:0000256" key="2">
    <source>
        <dbReference type="ARBA" id="ARBA00010059"/>
    </source>
</evidence>
<dbReference type="EMBL" id="LT854253">
    <property type="protein sequence ID" value="SMR41547.1"/>
    <property type="molecule type" value="Genomic_DNA"/>
</dbReference>
<dbReference type="GO" id="GO:0005672">
    <property type="term" value="C:transcription factor TFIIA complex"/>
    <property type="evidence" value="ECO:0007669"/>
    <property type="project" value="InterPro"/>
</dbReference>
<evidence type="ECO:0008006" key="8">
    <source>
        <dbReference type="Google" id="ProtNLM"/>
    </source>
</evidence>
<feature type="compositionally biased region" description="Pro residues" evidence="5">
    <location>
        <begin position="57"/>
        <end position="67"/>
    </location>
</feature>
<dbReference type="PANTHER" id="PTHR12694">
    <property type="entry name" value="TRANSCRIPTION INITIATION FACTOR IIA SUBUNIT 1"/>
    <property type="match status" value="1"/>
</dbReference>
<evidence type="ECO:0000313" key="7">
    <source>
        <dbReference type="Proteomes" id="UP000245764"/>
    </source>
</evidence>
<dbReference type="FunFam" id="2.30.18.10:FF:000006">
    <property type="entry name" value="Transcription factor TFIIA complex subunit Toa1"/>
    <property type="match status" value="1"/>
</dbReference>
<dbReference type="Gene3D" id="1.10.287.100">
    <property type="match status" value="1"/>
</dbReference>
<keyword evidence="4" id="KW-0539">Nucleus</keyword>
<feature type="region of interest" description="Disordered" evidence="5">
    <location>
        <begin position="298"/>
        <end position="378"/>
    </location>
</feature>
<dbReference type="Pfam" id="PF03153">
    <property type="entry name" value="TFIIA"/>
    <property type="match status" value="1"/>
</dbReference>
<accession>A0A2H1FJQ4</accession>